<dbReference type="AlphaFoldDB" id="A0A2P2N0D1"/>
<evidence type="ECO:0000313" key="1">
    <source>
        <dbReference type="EMBL" id="MBX35930.1"/>
    </source>
</evidence>
<dbReference type="PANTHER" id="PTHR46293">
    <property type="entry name" value="E3 UBIQUITIN PROTEIN LIGASE DRIP1"/>
    <property type="match status" value="1"/>
</dbReference>
<sequence length="70" mass="7686">MKKLHLSSESQIEIRCMGQPVVPTLRLYNLVDLWFQTAPASERVPASVGSSAKDFVMVLAYARKTPPPGA</sequence>
<dbReference type="GO" id="GO:0004842">
    <property type="term" value="F:ubiquitin-protein transferase activity"/>
    <property type="evidence" value="ECO:0007669"/>
    <property type="project" value="InterPro"/>
</dbReference>
<accession>A0A2P2N0D1</accession>
<protein>
    <submittedName>
        <fullName evidence="1">Uncharacterized protein</fullName>
    </submittedName>
</protein>
<proteinExistence type="predicted"/>
<name>A0A2P2N0D1_RHIMU</name>
<dbReference type="EMBL" id="GGEC01055446">
    <property type="protein sequence ID" value="MBX35930.1"/>
    <property type="molecule type" value="Transcribed_RNA"/>
</dbReference>
<dbReference type="InterPro" id="IPR044807">
    <property type="entry name" value="DRIP1-like"/>
</dbReference>
<reference evidence="1" key="1">
    <citation type="submission" date="2018-02" db="EMBL/GenBank/DDBJ databases">
        <title>Rhizophora mucronata_Transcriptome.</title>
        <authorList>
            <person name="Meera S.P."/>
            <person name="Sreeshan A."/>
            <person name="Augustine A."/>
        </authorList>
    </citation>
    <scope>NUCLEOTIDE SEQUENCE</scope>
    <source>
        <tissue evidence="1">Leaf</tissue>
    </source>
</reference>
<organism evidence="1">
    <name type="scientific">Rhizophora mucronata</name>
    <name type="common">Asiatic mangrove</name>
    <dbReference type="NCBI Taxonomy" id="61149"/>
    <lineage>
        <taxon>Eukaryota</taxon>
        <taxon>Viridiplantae</taxon>
        <taxon>Streptophyta</taxon>
        <taxon>Embryophyta</taxon>
        <taxon>Tracheophyta</taxon>
        <taxon>Spermatophyta</taxon>
        <taxon>Magnoliopsida</taxon>
        <taxon>eudicotyledons</taxon>
        <taxon>Gunneridae</taxon>
        <taxon>Pentapetalae</taxon>
        <taxon>rosids</taxon>
        <taxon>fabids</taxon>
        <taxon>Malpighiales</taxon>
        <taxon>Rhizophoraceae</taxon>
        <taxon>Rhizophora</taxon>
    </lineage>
</organism>
<dbReference type="PANTHER" id="PTHR46293:SF16">
    <property type="entry name" value="E3 UBIQUITIN PROTEIN LIGASE DRIP1"/>
    <property type="match status" value="1"/>
</dbReference>